<keyword evidence="1" id="KW-0732">Signal</keyword>
<dbReference type="VEuPathDB" id="TriTrypDB:ADEAN_000891300"/>
<accession>A0A7G2CQV9</accession>
<protein>
    <submittedName>
        <fullName evidence="2">Uncharacterized protein</fullName>
    </submittedName>
</protein>
<evidence type="ECO:0000313" key="2">
    <source>
        <dbReference type="EMBL" id="CAD2221381.1"/>
    </source>
</evidence>
<dbReference type="Proteomes" id="UP000515908">
    <property type="component" value="Chromosome 21"/>
</dbReference>
<dbReference type="EMBL" id="LR877165">
    <property type="protein sequence ID" value="CAD2221381.1"/>
    <property type="molecule type" value="Genomic_DNA"/>
</dbReference>
<sequence length="418" mass="47978">MMRKCSLVLLPFGLGAGKPPDVNRIVEEKTKKAKEEGFARRDGEDDRLFMMKTFQAPEVTKDGVKVSNLPDGADSVDAFTQYNRSTSEFTSLVTPYRSPDDALGAGFGVKPDKRLGFLAPRKPLQPHGSSEIVPKYDENGMPIDETMTREQLFKKRMEYMKSFEGMSVSHNEHFLLADLDFQKDSLLFGNTREEFEQNVSRLKNVIINYSKWERTDNFYYYTTILLQLLTFWVLMECVHQYYELHLFSRHYDEFVETIESEIKQLEVKRQSDLRAALREVTRHKPDFGPVIASMQQEKSKALAEDALSSPMDTTGEVARNSAQRTSEQLRHMENLAMSSSSASTGVLRRLFRYLGLASGSGLSEADFKKYSYSASPTTIQSVREIRRILLPRSEDYTQIVREEMESYQLQKMSKTELA</sequence>
<keyword evidence="3" id="KW-1185">Reference proteome</keyword>
<gene>
    <name evidence="2" type="ORF">ADEAN_000891300</name>
</gene>
<feature type="signal peptide" evidence="1">
    <location>
        <begin position="1"/>
        <end position="17"/>
    </location>
</feature>
<dbReference type="OrthoDB" id="271479at2759"/>
<feature type="chain" id="PRO_5028909766" evidence="1">
    <location>
        <begin position="18"/>
        <end position="418"/>
    </location>
</feature>
<name>A0A7G2CQV9_9TRYP</name>
<dbReference type="AlphaFoldDB" id="A0A7G2CQV9"/>
<proteinExistence type="predicted"/>
<evidence type="ECO:0000313" key="3">
    <source>
        <dbReference type="Proteomes" id="UP000515908"/>
    </source>
</evidence>
<evidence type="ECO:0000256" key="1">
    <source>
        <dbReference type="SAM" id="SignalP"/>
    </source>
</evidence>
<reference evidence="2 3" key="1">
    <citation type="submission" date="2020-08" db="EMBL/GenBank/DDBJ databases">
        <authorList>
            <person name="Newling K."/>
            <person name="Davey J."/>
            <person name="Forrester S."/>
        </authorList>
    </citation>
    <scope>NUCLEOTIDE SEQUENCE [LARGE SCALE GENOMIC DNA]</scope>
    <source>
        <strain evidence="3">Crithidia deanei Carvalho (ATCC PRA-265)</strain>
    </source>
</reference>
<organism evidence="2 3">
    <name type="scientific">Angomonas deanei</name>
    <dbReference type="NCBI Taxonomy" id="59799"/>
    <lineage>
        <taxon>Eukaryota</taxon>
        <taxon>Discoba</taxon>
        <taxon>Euglenozoa</taxon>
        <taxon>Kinetoplastea</taxon>
        <taxon>Metakinetoplastina</taxon>
        <taxon>Trypanosomatida</taxon>
        <taxon>Trypanosomatidae</taxon>
        <taxon>Strigomonadinae</taxon>
        <taxon>Angomonas</taxon>
    </lineage>
</organism>